<proteinExistence type="predicted"/>
<dbReference type="HOGENOM" id="CLU_2414005_0_0_1"/>
<sequence>MLHPADHPLGYQRSKISRIASHPSLSGSSDVKVDNDFLCVAPETSPISLTWSRPGTAVKEPWSLIHLDYPDMSPFLLPIRVSGFLDAFAYLL</sequence>
<gene>
    <name evidence="1" type="ORF">PDE_08898</name>
</gene>
<dbReference type="EMBL" id="KB644415">
    <property type="protein sequence ID" value="EPS33936.1"/>
    <property type="molecule type" value="Genomic_DNA"/>
</dbReference>
<reference evidence="1 2" key="1">
    <citation type="journal article" date="2013" name="PLoS ONE">
        <title>Genomic and secretomic analyses reveal unique features of the lignocellulolytic enzyme system of Penicillium decumbens.</title>
        <authorList>
            <person name="Liu G."/>
            <person name="Zhang L."/>
            <person name="Wei X."/>
            <person name="Zou G."/>
            <person name="Qin Y."/>
            <person name="Ma L."/>
            <person name="Li J."/>
            <person name="Zheng H."/>
            <person name="Wang S."/>
            <person name="Wang C."/>
            <person name="Xun L."/>
            <person name="Zhao G.-P."/>
            <person name="Zhou Z."/>
            <person name="Qu Y."/>
        </authorList>
    </citation>
    <scope>NUCLEOTIDE SEQUENCE [LARGE SCALE GENOMIC DNA]</scope>
    <source>
        <strain evidence="2">114-2 / CGMCC 5302</strain>
    </source>
</reference>
<dbReference type="AlphaFoldDB" id="S7ZYQ8"/>
<dbReference type="Proteomes" id="UP000019376">
    <property type="component" value="Unassembled WGS sequence"/>
</dbReference>
<protein>
    <submittedName>
        <fullName evidence="1">Uncharacterized protein</fullName>
    </submittedName>
</protein>
<keyword evidence="2" id="KW-1185">Reference proteome</keyword>
<organism evidence="1 2">
    <name type="scientific">Penicillium oxalicum (strain 114-2 / CGMCC 5302)</name>
    <name type="common">Penicillium decumbens</name>
    <dbReference type="NCBI Taxonomy" id="933388"/>
    <lineage>
        <taxon>Eukaryota</taxon>
        <taxon>Fungi</taxon>
        <taxon>Dikarya</taxon>
        <taxon>Ascomycota</taxon>
        <taxon>Pezizomycotina</taxon>
        <taxon>Eurotiomycetes</taxon>
        <taxon>Eurotiomycetidae</taxon>
        <taxon>Eurotiales</taxon>
        <taxon>Aspergillaceae</taxon>
        <taxon>Penicillium</taxon>
    </lineage>
</organism>
<name>S7ZYQ8_PENO1</name>
<evidence type="ECO:0000313" key="2">
    <source>
        <dbReference type="Proteomes" id="UP000019376"/>
    </source>
</evidence>
<evidence type="ECO:0000313" key="1">
    <source>
        <dbReference type="EMBL" id="EPS33936.1"/>
    </source>
</evidence>
<accession>S7ZYQ8</accession>